<dbReference type="EMBL" id="DS028130">
    <property type="protein sequence ID" value="EEY54752.1"/>
    <property type="molecule type" value="Genomic_DNA"/>
</dbReference>
<gene>
    <name evidence="2" type="ORF">PITG_08300</name>
</gene>
<name>D0NA94_PHYIT</name>
<dbReference type="Proteomes" id="UP000006643">
    <property type="component" value="Unassembled WGS sequence"/>
</dbReference>
<sequence length="296" mass="32937">MVAPTPKTPRHHLTEQERRLCCEALLSERHERRIRRTEQKSGGDRAGQTKAKKATKKKAAKRTTADMEVAQYKGLYIPSESARVADTADEKEGSRSQTIAEAKETIETTAIADAMEVEADHETEVTEVVADMVFSVETALPAQQSGIALATTDSSAEKRKRSTQAPTREHRRALLQEDSDGDDDTRMQGDEDESVYEADVEHSVPACVIDTDPNFMDEGADECTGLNSDEDPELREEPEDEEDADDDSWDGDWDIGELTDEDSDHDIEELPNTAWLSAAKNAPLITAMRTDVWRSR</sequence>
<proteinExistence type="predicted"/>
<evidence type="ECO:0008006" key="4">
    <source>
        <dbReference type="Google" id="ProtNLM"/>
    </source>
</evidence>
<dbReference type="KEGG" id="pif:PITG_08300"/>
<dbReference type="GeneID" id="9475000"/>
<feature type="compositionally biased region" description="Basic residues" evidence="1">
    <location>
        <begin position="50"/>
        <end position="61"/>
    </location>
</feature>
<feature type="region of interest" description="Disordered" evidence="1">
    <location>
        <begin position="28"/>
        <end position="63"/>
    </location>
</feature>
<dbReference type="VEuPathDB" id="FungiDB:PITG_08300"/>
<evidence type="ECO:0000256" key="1">
    <source>
        <dbReference type="SAM" id="MobiDB-lite"/>
    </source>
</evidence>
<dbReference type="InParanoid" id="D0NA94"/>
<reference evidence="3" key="1">
    <citation type="journal article" date="2009" name="Nature">
        <title>Genome sequence and analysis of the Irish potato famine pathogen Phytophthora infestans.</title>
        <authorList>
            <consortium name="The Broad Institute Genome Sequencing Platform"/>
            <person name="Haas B.J."/>
            <person name="Kamoun S."/>
            <person name="Zody M.C."/>
            <person name="Jiang R.H."/>
            <person name="Handsaker R.E."/>
            <person name="Cano L.M."/>
            <person name="Grabherr M."/>
            <person name="Kodira C.D."/>
            <person name="Raffaele S."/>
            <person name="Torto-Alalibo T."/>
            <person name="Bozkurt T.O."/>
            <person name="Ah-Fong A.M."/>
            <person name="Alvarado L."/>
            <person name="Anderson V.L."/>
            <person name="Armstrong M.R."/>
            <person name="Avrova A."/>
            <person name="Baxter L."/>
            <person name="Beynon J."/>
            <person name="Boevink P.C."/>
            <person name="Bollmann S.R."/>
            <person name="Bos J.I."/>
            <person name="Bulone V."/>
            <person name="Cai G."/>
            <person name="Cakir C."/>
            <person name="Carrington J.C."/>
            <person name="Chawner M."/>
            <person name="Conti L."/>
            <person name="Costanzo S."/>
            <person name="Ewan R."/>
            <person name="Fahlgren N."/>
            <person name="Fischbach M.A."/>
            <person name="Fugelstad J."/>
            <person name="Gilroy E.M."/>
            <person name="Gnerre S."/>
            <person name="Green P.J."/>
            <person name="Grenville-Briggs L.J."/>
            <person name="Griffith J."/>
            <person name="Grunwald N.J."/>
            <person name="Horn K."/>
            <person name="Horner N.R."/>
            <person name="Hu C.H."/>
            <person name="Huitema E."/>
            <person name="Jeong D.H."/>
            <person name="Jones A.M."/>
            <person name="Jones J.D."/>
            <person name="Jones R.W."/>
            <person name="Karlsson E.K."/>
            <person name="Kunjeti S.G."/>
            <person name="Lamour K."/>
            <person name="Liu Z."/>
            <person name="Ma L."/>
            <person name="Maclean D."/>
            <person name="Chibucos M.C."/>
            <person name="McDonald H."/>
            <person name="McWalters J."/>
            <person name="Meijer H.J."/>
            <person name="Morgan W."/>
            <person name="Morris P.F."/>
            <person name="Munro C.A."/>
            <person name="O'Neill K."/>
            <person name="Ospina-Giraldo M."/>
            <person name="Pinzon A."/>
            <person name="Pritchard L."/>
            <person name="Ramsahoye B."/>
            <person name="Ren Q."/>
            <person name="Restrepo S."/>
            <person name="Roy S."/>
            <person name="Sadanandom A."/>
            <person name="Savidor A."/>
            <person name="Schornack S."/>
            <person name="Schwartz D.C."/>
            <person name="Schumann U.D."/>
            <person name="Schwessinger B."/>
            <person name="Seyer L."/>
            <person name="Sharpe T."/>
            <person name="Silvar C."/>
            <person name="Song J."/>
            <person name="Studholme D.J."/>
            <person name="Sykes S."/>
            <person name="Thines M."/>
            <person name="van de Vondervoort P.J."/>
            <person name="Phuntumart V."/>
            <person name="Wawra S."/>
            <person name="Weide R."/>
            <person name="Win J."/>
            <person name="Young C."/>
            <person name="Zhou S."/>
            <person name="Fry W."/>
            <person name="Meyers B.C."/>
            <person name="van West P."/>
            <person name="Ristaino J."/>
            <person name="Govers F."/>
            <person name="Birch P.R."/>
            <person name="Whisson S.C."/>
            <person name="Judelson H.S."/>
            <person name="Nusbaum C."/>
        </authorList>
    </citation>
    <scope>NUCLEOTIDE SEQUENCE [LARGE SCALE GENOMIC DNA]</scope>
    <source>
        <strain evidence="3">T30-4</strain>
    </source>
</reference>
<keyword evidence="3" id="KW-1185">Reference proteome</keyword>
<protein>
    <recommendedName>
        <fullName evidence="4">Pleiotropic drug resistance protein</fullName>
    </recommendedName>
</protein>
<evidence type="ECO:0000313" key="3">
    <source>
        <dbReference type="Proteomes" id="UP000006643"/>
    </source>
</evidence>
<accession>D0NA94</accession>
<evidence type="ECO:0000313" key="2">
    <source>
        <dbReference type="EMBL" id="EEY54752.1"/>
    </source>
</evidence>
<feature type="compositionally biased region" description="Basic and acidic residues" evidence="1">
    <location>
        <begin position="28"/>
        <end position="43"/>
    </location>
</feature>
<dbReference type="OMA" id="EGADECT"/>
<dbReference type="eggNOG" id="ENOG502RF2D">
    <property type="taxonomic scope" value="Eukaryota"/>
</dbReference>
<dbReference type="OrthoDB" id="129424at2759"/>
<feature type="region of interest" description="Disordered" evidence="1">
    <location>
        <begin position="147"/>
        <end position="265"/>
    </location>
</feature>
<dbReference type="HOGENOM" id="CLU_941544_0_0_1"/>
<organism evidence="2 3">
    <name type="scientific">Phytophthora infestans (strain T30-4)</name>
    <name type="common">Potato late blight agent</name>
    <dbReference type="NCBI Taxonomy" id="403677"/>
    <lineage>
        <taxon>Eukaryota</taxon>
        <taxon>Sar</taxon>
        <taxon>Stramenopiles</taxon>
        <taxon>Oomycota</taxon>
        <taxon>Peronosporomycetes</taxon>
        <taxon>Peronosporales</taxon>
        <taxon>Peronosporaceae</taxon>
        <taxon>Phytophthora</taxon>
    </lineage>
</organism>
<dbReference type="RefSeq" id="XP_002903697.1">
    <property type="nucleotide sequence ID" value="XM_002903651.1"/>
</dbReference>
<dbReference type="AlphaFoldDB" id="D0NA94"/>
<feature type="compositionally biased region" description="Acidic residues" evidence="1">
    <location>
        <begin position="228"/>
        <end position="265"/>
    </location>
</feature>